<keyword evidence="7" id="KW-0418">Kinase</keyword>
<keyword evidence="8" id="KW-0325">Glycoprotein</keyword>
<dbReference type="EC" id="2.7.11.1" evidence="1"/>
<sequence>MLHLSSPATPASNSVAGVGIYFDKDTDGETLAFRVRPWLHDCRVEHLRHLDLSRNSLNSILPAKLLNATELRVLSLADNDISSVLPNGGSVSYLLSLQELNLSNNALAGRLPPALYRLPSLAVLGLTNNYLIGDLAALEGVDLSAN</sequence>
<dbReference type="Pfam" id="PF00560">
    <property type="entry name" value="LRR_1"/>
    <property type="match status" value="1"/>
</dbReference>
<reference evidence="13" key="4">
    <citation type="journal article" date="2005" name="PLoS Biol.">
        <title>The genomes of Oryza sativa: a history of duplications.</title>
        <authorList>
            <person name="Yu J."/>
            <person name="Wang J."/>
            <person name="Lin W."/>
            <person name="Li S."/>
            <person name="Li H."/>
            <person name="Zhou J."/>
            <person name="Ni P."/>
            <person name="Dong W."/>
            <person name="Hu S."/>
            <person name="Zeng C."/>
            <person name="Zhang J."/>
            <person name="Zhang Y."/>
            <person name="Li R."/>
            <person name="Xu Z."/>
            <person name="Li S."/>
            <person name="Li X."/>
            <person name="Zheng H."/>
            <person name="Cong L."/>
            <person name="Lin L."/>
            <person name="Yin J."/>
            <person name="Geng J."/>
            <person name="Li G."/>
            <person name="Shi J."/>
            <person name="Liu J."/>
            <person name="Lv H."/>
            <person name="Li J."/>
            <person name="Wang J."/>
            <person name="Deng Y."/>
            <person name="Ran L."/>
            <person name="Shi X."/>
            <person name="Wang X."/>
            <person name="Wu Q."/>
            <person name="Li C."/>
            <person name="Ren X."/>
            <person name="Wang J."/>
            <person name="Wang X."/>
            <person name="Li D."/>
            <person name="Liu D."/>
            <person name="Zhang X."/>
            <person name="Ji Z."/>
            <person name="Zhao W."/>
            <person name="Sun Y."/>
            <person name="Zhang Z."/>
            <person name="Bao J."/>
            <person name="Han Y."/>
            <person name="Dong L."/>
            <person name="Ji J."/>
            <person name="Chen P."/>
            <person name="Wu S."/>
            <person name="Liu J."/>
            <person name="Xiao Y."/>
            <person name="Bu D."/>
            <person name="Tan J."/>
            <person name="Yang L."/>
            <person name="Ye C."/>
            <person name="Zhang J."/>
            <person name="Xu J."/>
            <person name="Zhou Y."/>
            <person name="Yu Y."/>
            <person name="Zhang B."/>
            <person name="Zhuang S."/>
            <person name="Wei H."/>
            <person name="Liu B."/>
            <person name="Lei M."/>
            <person name="Yu H."/>
            <person name="Li Y."/>
            <person name="Xu H."/>
            <person name="Wei S."/>
            <person name="He X."/>
            <person name="Fang L."/>
            <person name="Zhang Z."/>
            <person name="Zhang Y."/>
            <person name="Huang X."/>
            <person name="Su Z."/>
            <person name="Tong W."/>
            <person name="Li J."/>
            <person name="Tong Z."/>
            <person name="Li S."/>
            <person name="Ye J."/>
            <person name="Wang L."/>
            <person name="Fang L."/>
            <person name="Lei T."/>
            <person name="Chen C."/>
            <person name="Chen H."/>
            <person name="Xu Z."/>
            <person name="Li H."/>
            <person name="Huang H."/>
            <person name="Zhang F."/>
            <person name="Xu H."/>
            <person name="Li N."/>
            <person name="Zhao C."/>
            <person name="Li S."/>
            <person name="Dong L."/>
            <person name="Huang Y."/>
            <person name="Li L."/>
            <person name="Xi Y."/>
            <person name="Qi Q."/>
            <person name="Li W."/>
            <person name="Zhang B."/>
            <person name="Hu W."/>
            <person name="Zhang Y."/>
            <person name="Tian X."/>
            <person name="Jiao Y."/>
            <person name="Liang X."/>
            <person name="Jin J."/>
            <person name="Gao L."/>
            <person name="Zheng W."/>
            <person name="Hao B."/>
            <person name="Liu S."/>
            <person name="Wang W."/>
            <person name="Yuan L."/>
            <person name="Cao M."/>
            <person name="McDermott J."/>
            <person name="Samudrala R."/>
            <person name="Wang J."/>
            <person name="Wong G.K."/>
            <person name="Yang H."/>
        </authorList>
    </citation>
    <scope>NUCLEOTIDE SEQUENCE [LARGE SCALE GENOMIC DNA]</scope>
</reference>
<proteinExistence type="predicted"/>
<keyword evidence="3" id="KW-0433">Leucine-rich repeat</keyword>
<dbReference type="Gene3D" id="3.80.10.10">
    <property type="entry name" value="Ribonuclease Inhibitor"/>
    <property type="match status" value="1"/>
</dbReference>
<dbReference type="InterPro" id="IPR025875">
    <property type="entry name" value="Leu-rich_rpt_4"/>
</dbReference>
<reference evidence="11" key="1">
    <citation type="submission" date="2002-02" db="EMBL/GenBank/DDBJ databases">
        <title>Oryza sativa nipponbare(GA3) genomic DNA, chromosome 2, PAC clone:P0017H11.</title>
        <authorList>
            <person name="Sasaki T."/>
            <person name="Matsumoto T."/>
            <person name="Yamamoto K."/>
        </authorList>
    </citation>
    <scope>NUCLEOTIDE SEQUENCE</scope>
</reference>
<dbReference type="PANTHER" id="PTHR48009">
    <property type="entry name" value="LEUCINE-RICH REPEAT (LRR) FAMILY PROTEIN"/>
    <property type="match status" value="1"/>
</dbReference>
<evidence type="ECO:0000256" key="7">
    <source>
        <dbReference type="ARBA" id="ARBA00022777"/>
    </source>
</evidence>
<keyword evidence="2" id="KW-0723">Serine/threonine-protein kinase</keyword>
<reference evidence="13" key="6">
    <citation type="submission" date="2008-12" db="EMBL/GenBank/DDBJ databases">
        <title>Improved gene annotation of the rice (Oryza sativa) genomes.</title>
        <authorList>
            <person name="Wang J."/>
            <person name="Li R."/>
            <person name="Fan W."/>
            <person name="Huang Q."/>
            <person name="Zhang J."/>
            <person name="Zhou Y."/>
            <person name="Hu Y."/>
            <person name="Zi S."/>
            <person name="Li J."/>
            <person name="Ni P."/>
            <person name="Zheng H."/>
            <person name="Zhang Y."/>
            <person name="Zhao M."/>
            <person name="Hao Q."/>
            <person name="McDermott J."/>
            <person name="Samudrala R."/>
            <person name="Kristiansen K."/>
            <person name="Wong G.K.-S."/>
        </authorList>
    </citation>
    <scope>NUCLEOTIDE SEQUENCE</scope>
</reference>
<keyword evidence="4" id="KW-0808">Transferase</keyword>
<dbReference type="InterPro" id="IPR032675">
    <property type="entry name" value="LRR_dom_sf"/>
</dbReference>
<evidence type="ECO:0000313" key="12">
    <source>
        <dbReference type="EMBL" id="BAD08149.1"/>
    </source>
</evidence>
<comment type="catalytic activity">
    <reaction evidence="10">
        <text>L-seryl-[protein] + ATP = O-phospho-L-seryl-[protein] + ADP + H(+)</text>
        <dbReference type="Rhea" id="RHEA:17989"/>
        <dbReference type="Rhea" id="RHEA-COMP:9863"/>
        <dbReference type="Rhea" id="RHEA-COMP:11604"/>
        <dbReference type="ChEBI" id="CHEBI:15378"/>
        <dbReference type="ChEBI" id="CHEBI:29999"/>
        <dbReference type="ChEBI" id="CHEBI:30616"/>
        <dbReference type="ChEBI" id="CHEBI:83421"/>
        <dbReference type="ChEBI" id="CHEBI:456216"/>
        <dbReference type="EC" id="2.7.11.1"/>
    </reaction>
</comment>
<keyword evidence="5" id="KW-0732">Signal</keyword>
<keyword evidence="6" id="KW-0677">Repeat</keyword>
<dbReference type="Pfam" id="PF12799">
    <property type="entry name" value="LRR_4"/>
    <property type="match status" value="1"/>
</dbReference>
<dbReference type="EMBL" id="AP005859">
    <property type="protein sequence ID" value="BAD08149.1"/>
    <property type="molecule type" value="Genomic_DNA"/>
</dbReference>
<dbReference type="PANTHER" id="PTHR48009:SF7">
    <property type="entry name" value="LEUCINE-RICH REPEAT (LRR) FAMILY PROTEIN"/>
    <property type="match status" value="1"/>
</dbReference>
<evidence type="ECO:0000256" key="4">
    <source>
        <dbReference type="ARBA" id="ARBA00022679"/>
    </source>
</evidence>
<accession>Q6YUQ8</accession>
<evidence type="ECO:0000256" key="6">
    <source>
        <dbReference type="ARBA" id="ARBA00022737"/>
    </source>
</evidence>
<evidence type="ECO:0000256" key="9">
    <source>
        <dbReference type="ARBA" id="ARBA00047899"/>
    </source>
</evidence>
<dbReference type="FunFam" id="3.80.10.10:FF:000041">
    <property type="entry name" value="LRR receptor-like serine/threonine-protein kinase ERECTA"/>
    <property type="match status" value="1"/>
</dbReference>
<dbReference type="EMBL" id="CM000139">
    <property type="protein sequence ID" value="EAZ24263.1"/>
    <property type="molecule type" value="Genomic_DNA"/>
</dbReference>
<evidence type="ECO:0000256" key="5">
    <source>
        <dbReference type="ARBA" id="ARBA00022729"/>
    </source>
</evidence>
<dbReference type="InterPro" id="IPR053213">
    <property type="entry name" value="RLP29"/>
</dbReference>
<dbReference type="PROSITE" id="PS51450">
    <property type="entry name" value="LRR"/>
    <property type="match status" value="1"/>
</dbReference>
<evidence type="ECO:0000313" key="13">
    <source>
        <dbReference type="EMBL" id="EAZ24263.1"/>
    </source>
</evidence>
<protein>
    <recommendedName>
        <fullName evidence="1">non-specific serine/threonine protein kinase</fullName>
        <ecNumber evidence="1">2.7.11.1</ecNumber>
    </recommendedName>
</protein>
<name>Q6Z885_ORYSJ</name>
<evidence type="ECO:0000256" key="10">
    <source>
        <dbReference type="ARBA" id="ARBA00048679"/>
    </source>
</evidence>
<evidence type="ECO:0000313" key="11">
    <source>
        <dbReference type="EMBL" id="BAD07914.1"/>
    </source>
</evidence>
<dbReference type="Proteomes" id="UP000007752">
    <property type="component" value="Chromosome 2"/>
</dbReference>
<evidence type="ECO:0000256" key="2">
    <source>
        <dbReference type="ARBA" id="ARBA00022527"/>
    </source>
</evidence>
<reference evidence="14" key="3">
    <citation type="journal article" date="2005" name="Nature">
        <title>The map-based sequence of the rice genome.</title>
        <authorList>
            <consortium name="International rice genome sequencing project (IRGSP)"/>
            <person name="Matsumoto T."/>
            <person name="Wu J."/>
            <person name="Kanamori H."/>
            <person name="Katayose Y."/>
            <person name="Fujisawa M."/>
            <person name="Namiki N."/>
            <person name="Mizuno H."/>
            <person name="Yamamoto K."/>
            <person name="Antonio B.A."/>
            <person name="Baba T."/>
            <person name="Sakata K."/>
            <person name="Nagamura Y."/>
            <person name="Aoki H."/>
            <person name="Arikawa K."/>
            <person name="Arita K."/>
            <person name="Bito T."/>
            <person name="Chiden Y."/>
            <person name="Fujitsuka N."/>
            <person name="Fukunaka R."/>
            <person name="Hamada M."/>
            <person name="Harada C."/>
            <person name="Hayashi A."/>
            <person name="Hijishita S."/>
            <person name="Honda M."/>
            <person name="Hosokawa S."/>
            <person name="Ichikawa Y."/>
            <person name="Idonuma A."/>
            <person name="Iijima M."/>
            <person name="Ikeda M."/>
            <person name="Ikeno M."/>
            <person name="Ito K."/>
            <person name="Ito S."/>
            <person name="Ito T."/>
            <person name="Ito Y."/>
            <person name="Ito Y."/>
            <person name="Iwabuchi A."/>
            <person name="Kamiya K."/>
            <person name="Karasawa W."/>
            <person name="Kurita K."/>
            <person name="Katagiri S."/>
            <person name="Kikuta A."/>
            <person name="Kobayashi H."/>
            <person name="Kobayashi N."/>
            <person name="Machita K."/>
            <person name="Maehara T."/>
            <person name="Masukawa M."/>
            <person name="Mizubayashi T."/>
            <person name="Mukai Y."/>
            <person name="Nagasaki H."/>
            <person name="Nagata Y."/>
            <person name="Naito S."/>
            <person name="Nakashima M."/>
            <person name="Nakama Y."/>
            <person name="Nakamichi Y."/>
            <person name="Nakamura M."/>
            <person name="Meguro A."/>
            <person name="Negishi M."/>
            <person name="Ohta I."/>
            <person name="Ohta T."/>
            <person name="Okamoto M."/>
            <person name="Ono N."/>
            <person name="Saji S."/>
            <person name="Sakaguchi M."/>
            <person name="Sakai K."/>
            <person name="Shibata M."/>
            <person name="Shimokawa T."/>
            <person name="Song J."/>
            <person name="Takazaki Y."/>
            <person name="Terasawa K."/>
            <person name="Tsugane M."/>
            <person name="Tsuji K."/>
            <person name="Ueda S."/>
            <person name="Waki K."/>
            <person name="Yamagata H."/>
            <person name="Yamamoto M."/>
            <person name="Yamamoto S."/>
            <person name="Yamane H."/>
            <person name="Yoshiki S."/>
            <person name="Yoshihara R."/>
            <person name="Yukawa K."/>
            <person name="Zhong H."/>
            <person name="Yano M."/>
            <person name="Yuan Q."/>
            <person name="Ouyang S."/>
            <person name="Liu J."/>
            <person name="Jones K.M."/>
            <person name="Gansberger K."/>
            <person name="Moffat K."/>
            <person name="Hill J."/>
            <person name="Bera J."/>
            <person name="Fadrosh D."/>
            <person name="Jin S."/>
            <person name="Johri S."/>
            <person name="Kim M."/>
            <person name="Overton L."/>
            <person name="Reardon M."/>
            <person name="Tsitrin T."/>
            <person name="Vuong H."/>
            <person name="Weaver B."/>
            <person name="Ciecko A."/>
            <person name="Tallon L."/>
            <person name="Jackson J."/>
            <person name="Pai G."/>
            <person name="Aken S.V."/>
            <person name="Utterback T."/>
            <person name="Reidmuller S."/>
            <person name="Feldblyum T."/>
            <person name="Hsiao J."/>
            <person name="Zismann V."/>
            <person name="Iobst S."/>
            <person name="de Vazeille A.R."/>
            <person name="Buell C.R."/>
            <person name="Ying K."/>
            <person name="Li Y."/>
            <person name="Lu T."/>
            <person name="Huang Y."/>
            <person name="Zhao Q."/>
            <person name="Feng Q."/>
            <person name="Zhang L."/>
            <person name="Zhu J."/>
            <person name="Weng Q."/>
            <person name="Mu J."/>
            <person name="Lu Y."/>
            <person name="Fan D."/>
            <person name="Liu Y."/>
            <person name="Guan J."/>
            <person name="Zhang Y."/>
            <person name="Yu S."/>
            <person name="Liu X."/>
            <person name="Zhang Y."/>
            <person name="Hong G."/>
            <person name="Han B."/>
            <person name="Choisne N."/>
            <person name="Demange N."/>
            <person name="Orjeda G."/>
            <person name="Samain S."/>
            <person name="Cattolico L."/>
            <person name="Pelletier E."/>
            <person name="Couloux A."/>
            <person name="Segurens B."/>
            <person name="Wincker P."/>
            <person name="D'Hont A."/>
            <person name="Scarpelli C."/>
            <person name="Weissenbach J."/>
            <person name="Salanoubat M."/>
            <person name="Quetier F."/>
            <person name="Yu Y."/>
            <person name="Kim H.R."/>
            <person name="Rambo T."/>
            <person name="Currie J."/>
            <person name="Collura K."/>
            <person name="Luo M."/>
            <person name="Yang T."/>
            <person name="Ammiraju J.S.S."/>
            <person name="Engler F."/>
            <person name="Soderlund C."/>
            <person name="Wing R.A."/>
            <person name="Palmer L.E."/>
            <person name="de la Bastide M."/>
            <person name="Spiegel L."/>
            <person name="Nascimento L."/>
            <person name="Zutavern T."/>
            <person name="O'Shaughnessy A."/>
            <person name="Dike S."/>
            <person name="Dedhia N."/>
            <person name="Preston R."/>
            <person name="Balija V."/>
            <person name="McCombie W.R."/>
            <person name="Chow T."/>
            <person name="Chen H."/>
            <person name="Chung M."/>
            <person name="Chen C."/>
            <person name="Shaw J."/>
            <person name="Wu H."/>
            <person name="Hsiao K."/>
            <person name="Chao Y."/>
            <person name="Chu M."/>
            <person name="Cheng C."/>
            <person name="Hour A."/>
            <person name="Lee P."/>
            <person name="Lin S."/>
            <person name="Lin Y."/>
            <person name="Liou J."/>
            <person name="Liu S."/>
            <person name="Hsing Y."/>
            <person name="Raghuvanshi S."/>
            <person name="Mohanty A."/>
            <person name="Bharti A.K."/>
            <person name="Gaur A."/>
            <person name="Gupta V."/>
            <person name="Kumar D."/>
            <person name="Ravi V."/>
            <person name="Vij S."/>
            <person name="Kapur A."/>
            <person name="Khurana P."/>
            <person name="Khurana P."/>
            <person name="Khurana J.P."/>
            <person name="Tyagi A.K."/>
            <person name="Gaikwad K."/>
            <person name="Singh A."/>
            <person name="Dalal V."/>
            <person name="Srivastava S."/>
            <person name="Dixit A."/>
            <person name="Pal A.K."/>
            <person name="Ghazi I.A."/>
            <person name="Yadav M."/>
            <person name="Pandit A."/>
            <person name="Bhargava A."/>
            <person name="Sureshbabu K."/>
            <person name="Batra K."/>
            <person name="Sharma T.R."/>
            <person name="Mohapatra T."/>
            <person name="Singh N.K."/>
            <person name="Messing J."/>
            <person name="Nelson A.B."/>
            <person name="Fuks G."/>
            <person name="Kavchok S."/>
            <person name="Keizer G."/>
            <person name="Linton E."/>
            <person name="Llaca V."/>
            <person name="Song R."/>
            <person name="Tanyolac B."/>
            <person name="Young S."/>
            <person name="Ho-Il K."/>
            <person name="Hahn J.H."/>
            <person name="Sangsakoo G."/>
            <person name="Vanavichit A."/>
            <person name="de Mattos Luiz.A.T."/>
            <person name="Zimmer P.D."/>
            <person name="Malone G."/>
            <person name="Dellagostin O."/>
            <person name="de Oliveira A.C."/>
            <person name="Bevan M."/>
            <person name="Bancroft I."/>
            <person name="Minx P."/>
            <person name="Cordum H."/>
            <person name="Wilson R."/>
            <person name="Cheng Z."/>
            <person name="Jin W."/>
            <person name="Jiang J."/>
            <person name="Leong S.A."/>
            <person name="Iwama H."/>
            <person name="Gojobori T."/>
            <person name="Itoh T."/>
            <person name="Niimura Y."/>
            <person name="Fujii Y."/>
            <person name="Habara T."/>
            <person name="Sakai H."/>
            <person name="Sato Y."/>
            <person name="Wilson G."/>
            <person name="Kumar K."/>
            <person name="McCouch S."/>
            <person name="Juretic N."/>
            <person name="Hoen D."/>
            <person name="Wright S."/>
            <person name="Bruskiewich R."/>
            <person name="Bureau T."/>
            <person name="Miyao A."/>
            <person name="Hirochika H."/>
            <person name="Nishikawa T."/>
            <person name="Kadowaki K."/>
            <person name="Sugiura M."/>
            <person name="Burr B."/>
            <person name="Sasaki T."/>
        </authorList>
    </citation>
    <scope>NUCLEOTIDE SEQUENCE [LARGE SCALE GENOMIC DNA]</scope>
    <source>
        <strain evidence="14">cv. Nipponbare</strain>
    </source>
</reference>
<evidence type="ECO:0000256" key="3">
    <source>
        <dbReference type="ARBA" id="ARBA00022614"/>
    </source>
</evidence>
<dbReference type="EMBL" id="AP004786">
    <property type="protein sequence ID" value="BAD07914.1"/>
    <property type="molecule type" value="Genomic_DNA"/>
</dbReference>
<dbReference type="InterPro" id="IPR003591">
    <property type="entry name" value="Leu-rich_rpt_typical-subtyp"/>
</dbReference>
<organism evidence="11 14">
    <name type="scientific">Oryza sativa subsp. japonica</name>
    <name type="common">Rice</name>
    <dbReference type="NCBI Taxonomy" id="39947"/>
    <lineage>
        <taxon>Eukaryota</taxon>
        <taxon>Viridiplantae</taxon>
        <taxon>Streptophyta</taxon>
        <taxon>Embryophyta</taxon>
        <taxon>Tracheophyta</taxon>
        <taxon>Spermatophyta</taxon>
        <taxon>Magnoliopsida</taxon>
        <taxon>Liliopsida</taxon>
        <taxon>Poales</taxon>
        <taxon>Poaceae</taxon>
        <taxon>BOP clade</taxon>
        <taxon>Oryzoideae</taxon>
        <taxon>Oryzeae</taxon>
        <taxon>Oryzinae</taxon>
        <taxon>Oryza</taxon>
        <taxon>Oryza sativa</taxon>
    </lineage>
</organism>
<dbReference type="GO" id="GO:0004674">
    <property type="term" value="F:protein serine/threonine kinase activity"/>
    <property type="evidence" value="ECO:0007669"/>
    <property type="project" value="UniProtKB-KW"/>
</dbReference>
<reference evidence="14" key="5">
    <citation type="journal article" date="2008" name="Nucleic Acids Res.">
        <title>The rice annotation project database (RAP-DB): 2008 update.</title>
        <authorList>
            <consortium name="The rice annotation project (RAP)"/>
        </authorList>
    </citation>
    <scope>GENOME REANNOTATION</scope>
    <source>
        <strain evidence="14">cv. Nipponbare</strain>
    </source>
</reference>
<reference evidence="12" key="2">
    <citation type="submission" date="2002-10" db="EMBL/GenBank/DDBJ databases">
        <title>Oryza sativa nipponbare(GA3) genomic DNA, chromosome 2, BAC clone:B1053A04.</title>
        <authorList>
            <person name="Sasaki T."/>
            <person name="Matsumoto T."/>
            <person name="Katayose Y."/>
        </authorList>
    </citation>
    <scope>NUCLEOTIDE SEQUENCE</scope>
</reference>
<evidence type="ECO:0000256" key="8">
    <source>
        <dbReference type="ARBA" id="ARBA00023180"/>
    </source>
</evidence>
<gene>
    <name evidence="12" type="ORF">B1053A04.7</name>
    <name evidence="13" type="ORF">OsJ_08014</name>
    <name evidence="11" type="ORF">P0017H11.29</name>
</gene>
<dbReference type="SMART" id="SM00369">
    <property type="entry name" value="LRR_TYP"/>
    <property type="match status" value="3"/>
</dbReference>
<dbReference type="Proteomes" id="UP000000763">
    <property type="component" value="Chromosome 2"/>
</dbReference>
<evidence type="ECO:0000256" key="1">
    <source>
        <dbReference type="ARBA" id="ARBA00012513"/>
    </source>
</evidence>
<accession>Q6Z885</accession>
<dbReference type="SUPFAM" id="SSF52058">
    <property type="entry name" value="L domain-like"/>
    <property type="match status" value="1"/>
</dbReference>
<comment type="catalytic activity">
    <reaction evidence="9">
        <text>L-threonyl-[protein] + ATP = O-phospho-L-threonyl-[protein] + ADP + H(+)</text>
        <dbReference type="Rhea" id="RHEA:46608"/>
        <dbReference type="Rhea" id="RHEA-COMP:11060"/>
        <dbReference type="Rhea" id="RHEA-COMP:11605"/>
        <dbReference type="ChEBI" id="CHEBI:15378"/>
        <dbReference type="ChEBI" id="CHEBI:30013"/>
        <dbReference type="ChEBI" id="CHEBI:30616"/>
        <dbReference type="ChEBI" id="CHEBI:61977"/>
        <dbReference type="ChEBI" id="CHEBI:456216"/>
        <dbReference type="EC" id="2.7.11.1"/>
    </reaction>
</comment>
<dbReference type="InterPro" id="IPR001611">
    <property type="entry name" value="Leu-rich_rpt"/>
</dbReference>
<dbReference type="AlphaFoldDB" id="Q6Z885"/>
<dbReference type="PRINTS" id="PR00019">
    <property type="entry name" value="LEURICHRPT"/>
</dbReference>
<evidence type="ECO:0000313" key="14">
    <source>
        <dbReference type="Proteomes" id="UP000000763"/>
    </source>
</evidence>